<protein>
    <submittedName>
        <fullName evidence="3">CHAT domain protein</fullName>
    </submittedName>
</protein>
<dbReference type="KEGG" id="sdyn:Mal52_01380"/>
<dbReference type="InterPro" id="IPR024983">
    <property type="entry name" value="CHAT_dom"/>
</dbReference>
<dbReference type="Pfam" id="PF13424">
    <property type="entry name" value="TPR_12"/>
    <property type="match status" value="2"/>
</dbReference>
<dbReference type="EMBL" id="CP036276">
    <property type="protein sequence ID" value="QDU41685.1"/>
    <property type="molecule type" value="Genomic_DNA"/>
</dbReference>
<evidence type="ECO:0000313" key="3">
    <source>
        <dbReference type="EMBL" id="QDU41685.1"/>
    </source>
</evidence>
<dbReference type="Pfam" id="PF12770">
    <property type="entry name" value="CHAT"/>
    <property type="match status" value="1"/>
</dbReference>
<dbReference type="Gene3D" id="1.25.40.10">
    <property type="entry name" value="Tetratricopeptide repeat domain"/>
    <property type="match status" value="4"/>
</dbReference>
<evidence type="ECO:0000259" key="2">
    <source>
        <dbReference type="Pfam" id="PF12770"/>
    </source>
</evidence>
<feature type="domain" description="CHAT" evidence="2">
    <location>
        <begin position="976"/>
        <end position="1292"/>
    </location>
</feature>
<reference evidence="3 4" key="1">
    <citation type="submission" date="2019-02" db="EMBL/GenBank/DDBJ databases">
        <title>Deep-cultivation of Planctomycetes and their phenomic and genomic characterization uncovers novel biology.</title>
        <authorList>
            <person name="Wiegand S."/>
            <person name="Jogler M."/>
            <person name="Boedeker C."/>
            <person name="Pinto D."/>
            <person name="Vollmers J."/>
            <person name="Rivas-Marin E."/>
            <person name="Kohn T."/>
            <person name="Peeters S.H."/>
            <person name="Heuer A."/>
            <person name="Rast P."/>
            <person name="Oberbeckmann S."/>
            <person name="Bunk B."/>
            <person name="Jeske O."/>
            <person name="Meyerdierks A."/>
            <person name="Storesund J.E."/>
            <person name="Kallscheuer N."/>
            <person name="Luecker S."/>
            <person name="Lage O.M."/>
            <person name="Pohl T."/>
            <person name="Merkel B.J."/>
            <person name="Hornburger P."/>
            <person name="Mueller R.-W."/>
            <person name="Bruemmer F."/>
            <person name="Labrenz M."/>
            <person name="Spormann A.M."/>
            <person name="Op den Camp H."/>
            <person name="Overmann J."/>
            <person name="Amann R."/>
            <person name="Jetten M.S.M."/>
            <person name="Mascher T."/>
            <person name="Medema M.H."/>
            <person name="Devos D.P."/>
            <person name="Kaster A.-K."/>
            <person name="Ovreas L."/>
            <person name="Rohde M."/>
            <person name="Galperin M.Y."/>
            <person name="Jogler C."/>
        </authorList>
    </citation>
    <scope>NUCLEOTIDE SEQUENCE [LARGE SCALE GENOMIC DNA]</scope>
    <source>
        <strain evidence="3 4">Mal52</strain>
    </source>
</reference>
<keyword evidence="4" id="KW-1185">Reference proteome</keyword>
<accession>A0A517ZGT0</accession>
<dbReference type="InterPro" id="IPR011990">
    <property type="entry name" value="TPR-like_helical_dom_sf"/>
</dbReference>
<evidence type="ECO:0000313" key="4">
    <source>
        <dbReference type="Proteomes" id="UP000319383"/>
    </source>
</evidence>
<gene>
    <name evidence="3" type="ORF">Mal52_01380</name>
</gene>
<keyword evidence="1" id="KW-0802">TPR repeat</keyword>
<name>A0A517ZGT0_9PLAN</name>
<evidence type="ECO:0000256" key="1">
    <source>
        <dbReference type="PROSITE-ProRule" id="PRU00339"/>
    </source>
</evidence>
<sequence length="1316" mass="146244">MNGGKLIHLPRAAIFCCGLFVAIFTDGQSVMSAPPHRDIMQQAHVAYNAGRFLQAEQLFRQVYDETSEQDPQDSATRRICAEQLFEIYYRLGHYDKAVQLGVGLRTALQTAGEPSRLRSTDMRLGKCYFTLAHYRQAEDFLQQALALPVDRPLDPVLKMEGLVTLAMIADRLEEQDLADRRWQTAANFAGTILRDHREALPLRDQIVLGHNLARALRKTGQAEQSVAQLQSLLTLSATHDYVRGRQILLAELANQYEAMGDLGRAIGALKSALALKTNDGPATAMSRADLYSQYSILLNRHGQADAARQAAEQAEQLYYNIIQQAAGKGHDSLESMNAFWKLKDLLRYTQQYRQAVELVSDQPWNWSKDSLPAYHLTSERGALHAAVGSYPEARQFLTQALKTRREQNPLDLSQLPRTLNNLALVEQATGNLAEADALCEECLQLYQQYGLPEDRDLAETYNLLATNAALAANYSTAVRLYRRGIEICRKCGTKADGHRGNLLLNLAKTYKSQGQFADAIEQCEEALAIAKSSGMSSANSVSEPAVYCALATMYAAEEDFEKTREFANKTLQLCKQLNVADGPVMSTAQHCLAIVALVDKDYAQANALWQQVLQQQQQSGQHALTARSYNYLGATAQLQGDLKQAEQSYRAALHVLNDDSDTYPVMRFVSLWRLAQLRHLDGDELESRELLDEAIDIAEETRVDTYGAEQHRADFFSQFAPAFDAVFHLSLRDGDYAQALAYAERGRSRTFLDQLKSAGVDPRQGLYGTADEPLLLKEQSLKRRINHVRSQAQQMAESDANSEETQLLLAELQQAQDEYAKIWHQILDASPQYRNLLVKNLNQWSQLQRDVVRPGTMLLYYYLGRSRGYLVVIGDEMKQPEVFMLDIPVGYHVNANVVTARQRRMALSTRGLKRQRVDIPTPAGIQVTKKPLPLTRARADVLVDNYLQSLMIEGVESVRGVRRKRVKKEEDAFGPSSTAMADILLPAAVRDHIRQSKPDRLIVVPDGALHKLPLEALVLSDKPQPRYVLDEFPPISYAPSAGALAALVAQPRNDTRGAATLLTIGDPAYPLSNRSQKLLAAADPIDGDYLGMRGQVDRLPNTDAESRRVASLFDQKRVTALRGEKATEANVLAALPGQRYLHFAAHAFVDQQHGNLLGGILLTPPQTASAAEQSDGVLALNEIYTLKLNQCELAVLSACETNVGPDGTMEAGFSLARAFFKAGARRVVASHWTVEDESTSELVGEFFQEMADQSKTDQPVNYAKALQTARRRVRNNARWSHPFFWAPFVLIGPGVEDPSAPQPAIPHDGLGDLSRK</sequence>
<dbReference type="InterPro" id="IPR019734">
    <property type="entry name" value="TPR_rpt"/>
</dbReference>
<dbReference type="SMART" id="SM00028">
    <property type="entry name" value="TPR"/>
    <property type="match status" value="12"/>
</dbReference>
<proteinExistence type="predicted"/>
<dbReference type="PANTHER" id="PTHR10098">
    <property type="entry name" value="RAPSYN-RELATED"/>
    <property type="match status" value="1"/>
</dbReference>
<dbReference type="SUPFAM" id="SSF48452">
    <property type="entry name" value="TPR-like"/>
    <property type="match status" value="3"/>
</dbReference>
<dbReference type="RefSeq" id="WP_145373697.1">
    <property type="nucleotide sequence ID" value="NZ_CP036276.1"/>
</dbReference>
<organism evidence="3 4">
    <name type="scientific">Symmachiella dynata</name>
    <dbReference type="NCBI Taxonomy" id="2527995"/>
    <lineage>
        <taxon>Bacteria</taxon>
        <taxon>Pseudomonadati</taxon>
        <taxon>Planctomycetota</taxon>
        <taxon>Planctomycetia</taxon>
        <taxon>Planctomycetales</taxon>
        <taxon>Planctomycetaceae</taxon>
        <taxon>Symmachiella</taxon>
    </lineage>
</organism>
<dbReference type="PROSITE" id="PS50005">
    <property type="entry name" value="TPR"/>
    <property type="match status" value="2"/>
</dbReference>
<feature type="repeat" description="TPR" evidence="1">
    <location>
        <begin position="500"/>
        <end position="533"/>
    </location>
</feature>
<dbReference type="Proteomes" id="UP000319383">
    <property type="component" value="Chromosome"/>
</dbReference>
<feature type="repeat" description="TPR" evidence="1">
    <location>
        <begin position="626"/>
        <end position="659"/>
    </location>
</feature>
<dbReference type="Pfam" id="PF13374">
    <property type="entry name" value="TPR_10"/>
    <property type="match status" value="1"/>
</dbReference>